<dbReference type="Proteomes" id="UP000637774">
    <property type="component" value="Unassembled WGS sequence"/>
</dbReference>
<dbReference type="CDD" id="cd00158">
    <property type="entry name" value="RHOD"/>
    <property type="match status" value="1"/>
</dbReference>
<dbReference type="RefSeq" id="WP_188561907.1">
    <property type="nucleotide sequence ID" value="NZ_BMGY01000015.1"/>
</dbReference>
<accession>A0ABQ2A6Q0</accession>
<dbReference type="NCBIfam" id="NF045521">
    <property type="entry name" value="rhoda_near_glyco"/>
    <property type="match status" value="1"/>
</dbReference>
<dbReference type="Pfam" id="PF00581">
    <property type="entry name" value="Rhodanese"/>
    <property type="match status" value="1"/>
</dbReference>
<dbReference type="PANTHER" id="PTHR43031:SF1">
    <property type="entry name" value="PYRIDINE NUCLEOTIDE-DISULPHIDE OXIDOREDUCTASE"/>
    <property type="match status" value="1"/>
</dbReference>
<dbReference type="InterPro" id="IPR036873">
    <property type="entry name" value="Rhodanese-like_dom_sf"/>
</dbReference>
<dbReference type="InterPro" id="IPR050229">
    <property type="entry name" value="GlpE_sulfurtransferase"/>
</dbReference>
<dbReference type="PROSITE" id="PS50206">
    <property type="entry name" value="RHODANESE_3"/>
    <property type="match status" value="1"/>
</dbReference>
<dbReference type="PROSITE" id="PS51257">
    <property type="entry name" value="PROKAR_LIPOPROTEIN"/>
    <property type="match status" value="1"/>
</dbReference>
<dbReference type="SMART" id="SM00450">
    <property type="entry name" value="RHOD"/>
    <property type="match status" value="1"/>
</dbReference>
<gene>
    <name evidence="3" type="ORF">GCM10011495_19820</name>
</gene>
<reference evidence="4" key="1">
    <citation type="journal article" date="2019" name="Int. J. Syst. Evol. Microbiol.">
        <title>The Global Catalogue of Microorganisms (GCM) 10K type strain sequencing project: providing services to taxonomists for standard genome sequencing and annotation.</title>
        <authorList>
            <consortium name="The Broad Institute Genomics Platform"/>
            <consortium name="The Broad Institute Genome Sequencing Center for Infectious Disease"/>
            <person name="Wu L."/>
            <person name="Ma J."/>
        </authorList>
    </citation>
    <scope>NUCLEOTIDE SEQUENCE [LARGE SCALE GENOMIC DNA]</scope>
    <source>
        <strain evidence="4">CGMCC 1.14966</strain>
    </source>
</reference>
<proteinExistence type="predicted"/>
<evidence type="ECO:0000313" key="4">
    <source>
        <dbReference type="Proteomes" id="UP000637774"/>
    </source>
</evidence>
<dbReference type="Gene3D" id="3.40.250.10">
    <property type="entry name" value="Rhodanese-like domain"/>
    <property type="match status" value="1"/>
</dbReference>
<feature type="chain" id="PRO_5046223631" evidence="1">
    <location>
        <begin position="23"/>
        <end position="175"/>
    </location>
</feature>
<evidence type="ECO:0000259" key="2">
    <source>
        <dbReference type="PROSITE" id="PS50206"/>
    </source>
</evidence>
<keyword evidence="1" id="KW-0732">Signal</keyword>
<dbReference type="EMBL" id="BMGY01000015">
    <property type="protein sequence ID" value="GGH85480.1"/>
    <property type="molecule type" value="Genomic_DNA"/>
</dbReference>
<sequence length="175" mass="19296">MKWTASASFCSGLLILAGCGNADNTTVGPSPAYDRLLRTMYRNTVPTVTAAALVRELRLPEAPLLLDIRTPAEFRVSHLRGARLVPYDSLATLQLAGVDRAQPVVVYCSVGVRSERMGERLHALGFQNVHNLYGGLFEWVNQGNPVYDGQQATANVHPYSALWGVWLKRGHKTYE</sequence>
<evidence type="ECO:0000256" key="1">
    <source>
        <dbReference type="SAM" id="SignalP"/>
    </source>
</evidence>
<dbReference type="SUPFAM" id="SSF52821">
    <property type="entry name" value="Rhodanese/Cell cycle control phosphatase"/>
    <property type="match status" value="1"/>
</dbReference>
<dbReference type="PANTHER" id="PTHR43031">
    <property type="entry name" value="FAD-DEPENDENT OXIDOREDUCTASE"/>
    <property type="match status" value="1"/>
</dbReference>
<keyword evidence="4" id="KW-1185">Reference proteome</keyword>
<dbReference type="InterPro" id="IPR001763">
    <property type="entry name" value="Rhodanese-like_dom"/>
</dbReference>
<feature type="signal peptide" evidence="1">
    <location>
        <begin position="1"/>
        <end position="22"/>
    </location>
</feature>
<comment type="caution">
    <text evidence="3">The sequence shown here is derived from an EMBL/GenBank/DDBJ whole genome shotgun (WGS) entry which is preliminary data.</text>
</comment>
<name>A0ABQ2A6Q0_9BACT</name>
<organism evidence="3 4">
    <name type="scientific">Hymenobacter frigidus</name>
    <dbReference type="NCBI Taxonomy" id="1524095"/>
    <lineage>
        <taxon>Bacteria</taxon>
        <taxon>Pseudomonadati</taxon>
        <taxon>Bacteroidota</taxon>
        <taxon>Cytophagia</taxon>
        <taxon>Cytophagales</taxon>
        <taxon>Hymenobacteraceae</taxon>
        <taxon>Hymenobacter</taxon>
    </lineage>
</organism>
<protein>
    <submittedName>
        <fullName evidence="3">Sulfurtransferase</fullName>
    </submittedName>
</protein>
<feature type="domain" description="Rhodanese" evidence="2">
    <location>
        <begin position="59"/>
        <end position="148"/>
    </location>
</feature>
<evidence type="ECO:0000313" key="3">
    <source>
        <dbReference type="EMBL" id="GGH85480.1"/>
    </source>
</evidence>